<dbReference type="STRING" id="1076256.A0A2H3C3V9"/>
<protein>
    <submittedName>
        <fullName evidence="3">Uncharacterized protein</fullName>
    </submittedName>
</protein>
<feature type="region of interest" description="Disordered" evidence="2">
    <location>
        <begin position="82"/>
        <end position="109"/>
    </location>
</feature>
<feature type="compositionally biased region" description="Basic and acidic residues" evidence="2">
    <location>
        <begin position="359"/>
        <end position="368"/>
    </location>
</feature>
<feature type="compositionally biased region" description="Polar residues" evidence="2">
    <location>
        <begin position="10"/>
        <end position="24"/>
    </location>
</feature>
<gene>
    <name evidence="3" type="ORF">ARMSODRAFT_1004091</name>
</gene>
<dbReference type="AlphaFoldDB" id="A0A2H3C3V9"/>
<evidence type="ECO:0000256" key="2">
    <source>
        <dbReference type="SAM" id="MobiDB-lite"/>
    </source>
</evidence>
<evidence type="ECO:0000313" key="4">
    <source>
        <dbReference type="Proteomes" id="UP000218334"/>
    </source>
</evidence>
<feature type="compositionally biased region" description="Polar residues" evidence="2">
    <location>
        <begin position="467"/>
        <end position="491"/>
    </location>
</feature>
<feature type="compositionally biased region" description="Basic and acidic residues" evidence="2">
    <location>
        <begin position="99"/>
        <end position="109"/>
    </location>
</feature>
<accession>A0A2H3C3V9</accession>
<dbReference type="Proteomes" id="UP000218334">
    <property type="component" value="Unassembled WGS sequence"/>
</dbReference>
<keyword evidence="1" id="KW-0175">Coiled coil</keyword>
<organism evidence="3 4">
    <name type="scientific">Armillaria solidipes</name>
    <dbReference type="NCBI Taxonomy" id="1076256"/>
    <lineage>
        <taxon>Eukaryota</taxon>
        <taxon>Fungi</taxon>
        <taxon>Dikarya</taxon>
        <taxon>Basidiomycota</taxon>
        <taxon>Agaricomycotina</taxon>
        <taxon>Agaricomycetes</taxon>
        <taxon>Agaricomycetidae</taxon>
        <taxon>Agaricales</taxon>
        <taxon>Marasmiineae</taxon>
        <taxon>Physalacriaceae</taxon>
        <taxon>Armillaria</taxon>
    </lineage>
</organism>
<feature type="coiled-coil region" evidence="1">
    <location>
        <begin position="41"/>
        <end position="68"/>
    </location>
</feature>
<reference evidence="4" key="1">
    <citation type="journal article" date="2017" name="Nat. Ecol. Evol.">
        <title>Genome expansion and lineage-specific genetic innovations in the forest pathogenic fungi Armillaria.</title>
        <authorList>
            <person name="Sipos G."/>
            <person name="Prasanna A.N."/>
            <person name="Walter M.C."/>
            <person name="O'Connor E."/>
            <person name="Balint B."/>
            <person name="Krizsan K."/>
            <person name="Kiss B."/>
            <person name="Hess J."/>
            <person name="Varga T."/>
            <person name="Slot J."/>
            <person name="Riley R."/>
            <person name="Boka B."/>
            <person name="Rigling D."/>
            <person name="Barry K."/>
            <person name="Lee J."/>
            <person name="Mihaltcheva S."/>
            <person name="LaButti K."/>
            <person name="Lipzen A."/>
            <person name="Waldron R."/>
            <person name="Moloney N.M."/>
            <person name="Sperisen C."/>
            <person name="Kredics L."/>
            <person name="Vagvoelgyi C."/>
            <person name="Patrignani A."/>
            <person name="Fitzpatrick D."/>
            <person name="Nagy I."/>
            <person name="Doyle S."/>
            <person name="Anderson J.B."/>
            <person name="Grigoriev I.V."/>
            <person name="Gueldener U."/>
            <person name="Muensterkoetter M."/>
            <person name="Nagy L.G."/>
        </authorList>
    </citation>
    <scope>NUCLEOTIDE SEQUENCE [LARGE SCALE GENOMIC DNA]</scope>
    <source>
        <strain evidence="4">28-4</strain>
    </source>
</reference>
<keyword evidence="4" id="KW-1185">Reference proteome</keyword>
<feature type="region of interest" description="Disordered" evidence="2">
    <location>
        <begin position="227"/>
        <end position="314"/>
    </location>
</feature>
<feature type="compositionally biased region" description="Low complexity" evidence="2">
    <location>
        <begin position="395"/>
        <end position="434"/>
    </location>
</feature>
<evidence type="ECO:0000256" key="1">
    <source>
        <dbReference type="SAM" id="Coils"/>
    </source>
</evidence>
<feature type="region of interest" description="Disordered" evidence="2">
    <location>
        <begin position="453"/>
        <end position="491"/>
    </location>
</feature>
<feature type="compositionally biased region" description="Basic and acidic residues" evidence="2">
    <location>
        <begin position="241"/>
        <end position="263"/>
    </location>
</feature>
<feature type="region of interest" description="Disordered" evidence="2">
    <location>
        <begin position="1"/>
        <end position="27"/>
    </location>
</feature>
<dbReference type="EMBL" id="KZ293428">
    <property type="protein sequence ID" value="PBK69986.1"/>
    <property type="molecule type" value="Genomic_DNA"/>
</dbReference>
<proteinExistence type="predicted"/>
<feature type="compositionally biased region" description="Polar residues" evidence="2">
    <location>
        <begin position="297"/>
        <end position="310"/>
    </location>
</feature>
<name>A0A2H3C3V9_9AGAR</name>
<sequence>MAVNYEPDSDSWSLPIASSPTPSSIDPLLSGLRPIREVTSVQSLREQNKNLQQQLLAKTAECNTLRNAYDNLLNVVEVSLRGHKGPRSNDNDSDTEDIQESKMIESSERAISKNNDETDQTGNVGMRYVEDKDGVPVSKAYASVIRQQAYAIWTDWAKRGDAPPNWGSVGAAGKHEFKKVMLKEFPELRLCAFNWKLDKLATSYYPSWIQSKRETIQRYKNEVSKREMSSIPILQPQQDDEGSHGKVKEKPKNKKDECKDERWVKRRKVAEVPGTDTQKSAATTTTVPKNDTVGGSAPSTPVITSVQAPSLRSPDYDWDHDIDLELYGSTRSTSVDIPSQDPEDLGLEPEVVLDIDKSTGMENQRTEQMRNWVGHSSVFPRHRTNSQDRQQNKEPTTFATSSTPATSTTATDLPIQESASPSLNSASASSAQQPVQPPTQLTAMPVSELNSLSHPALGSQKEPATVTGLQSTAGSSTTPDPDSRLGQETTNGSWKMVYNKNTLSARNFCAKDWCLENKGGTIAQFQFYWESLLPAERAKYEVMSKDAKIAKKNYVPYDIESSLFQPVVASTSVVPSA</sequence>
<feature type="region of interest" description="Disordered" evidence="2">
    <location>
        <begin position="359"/>
        <end position="438"/>
    </location>
</feature>
<evidence type="ECO:0000313" key="3">
    <source>
        <dbReference type="EMBL" id="PBK69986.1"/>
    </source>
</evidence>